<dbReference type="EMBL" id="JAEUBG010004667">
    <property type="protein sequence ID" value="KAH3680755.1"/>
    <property type="molecule type" value="Genomic_DNA"/>
</dbReference>
<dbReference type="AlphaFoldDB" id="A0A9P8Q027"/>
<protein>
    <submittedName>
        <fullName evidence="1">Uncharacterized protein</fullName>
    </submittedName>
</protein>
<keyword evidence="2" id="KW-1185">Reference proteome</keyword>
<evidence type="ECO:0000313" key="1">
    <source>
        <dbReference type="EMBL" id="KAH3680755.1"/>
    </source>
</evidence>
<evidence type="ECO:0000313" key="2">
    <source>
        <dbReference type="Proteomes" id="UP000774326"/>
    </source>
</evidence>
<name>A0A9P8Q027_WICPI</name>
<proteinExistence type="predicted"/>
<reference evidence="1" key="2">
    <citation type="submission" date="2021-01" db="EMBL/GenBank/DDBJ databases">
        <authorList>
            <person name="Schikora-Tamarit M.A."/>
        </authorList>
    </citation>
    <scope>NUCLEOTIDE SEQUENCE</scope>
    <source>
        <strain evidence="1">CBS2887</strain>
    </source>
</reference>
<sequence length="138" mass="14825">MFLKMKREVGNVTGCLDIPPYVMILDPGASFLAILADDLPPTEFKANLMLPPVHVPVLAKIGTTLSPIWNFEETPGPVLNTSKRPSLPAMALGSVVLYCKVFSGFEGYTPSNWLISEGLIGKANVFNTISLSSGSLMV</sequence>
<accession>A0A9P8Q027</accession>
<organism evidence="1 2">
    <name type="scientific">Wickerhamomyces pijperi</name>
    <name type="common">Yeast</name>
    <name type="synonym">Pichia pijperi</name>
    <dbReference type="NCBI Taxonomy" id="599730"/>
    <lineage>
        <taxon>Eukaryota</taxon>
        <taxon>Fungi</taxon>
        <taxon>Dikarya</taxon>
        <taxon>Ascomycota</taxon>
        <taxon>Saccharomycotina</taxon>
        <taxon>Saccharomycetes</taxon>
        <taxon>Phaffomycetales</taxon>
        <taxon>Wickerhamomycetaceae</taxon>
        <taxon>Wickerhamomyces</taxon>
    </lineage>
</organism>
<reference evidence="1" key="1">
    <citation type="journal article" date="2021" name="Open Biol.">
        <title>Shared evolutionary footprints suggest mitochondrial oxidative damage underlies multiple complex I losses in fungi.</title>
        <authorList>
            <person name="Schikora-Tamarit M.A."/>
            <person name="Marcet-Houben M."/>
            <person name="Nosek J."/>
            <person name="Gabaldon T."/>
        </authorList>
    </citation>
    <scope>NUCLEOTIDE SEQUENCE</scope>
    <source>
        <strain evidence="1">CBS2887</strain>
    </source>
</reference>
<dbReference type="Proteomes" id="UP000774326">
    <property type="component" value="Unassembled WGS sequence"/>
</dbReference>
<gene>
    <name evidence="1" type="ORF">WICPIJ_008116</name>
</gene>
<comment type="caution">
    <text evidence="1">The sequence shown here is derived from an EMBL/GenBank/DDBJ whole genome shotgun (WGS) entry which is preliminary data.</text>
</comment>